<keyword evidence="2" id="KW-1185">Reference proteome</keyword>
<accession>A0AAV9K396</accession>
<evidence type="ECO:0000313" key="2">
    <source>
        <dbReference type="Proteomes" id="UP001311915"/>
    </source>
</evidence>
<dbReference type="AlphaFoldDB" id="A0AAV9K396"/>
<dbReference type="EMBL" id="JAWPEI010000026">
    <property type="protein sequence ID" value="KAK4707134.1"/>
    <property type="molecule type" value="Genomic_DNA"/>
</dbReference>
<gene>
    <name evidence="1" type="ORF">R3W88_033273</name>
</gene>
<comment type="caution">
    <text evidence="1">The sequence shown here is derived from an EMBL/GenBank/DDBJ whole genome shotgun (WGS) entry which is preliminary data.</text>
</comment>
<dbReference type="Proteomes" id="UP001311915">
    <property type="component" value="Unassembled WGS sequence"/>
</dbReference>
<name>A0AAV9K396_9SOLN</name>
<proteinExistence type="predicted"/>
<protein>
    <submittedName>
        <fullName evidence="1">Uncharacterized protein</fullName>
    </submittedName>
</protein>
<evidence type="ECO:0000313" key="1">
    <source>
        <dbReference type="EMBL" id="KAK4707134.1"/>
    </source>
</evidence>
<organism evidence="1 2">
    <name type="scientific">Solanum pinnatisectum</name>
    <name type="common">tansyleaf nightshade</name>
    <dbReference type="NCBI Taxonomy" id="50273"/>
    <lineage>
        <taxon>Eukaryota</taxon>
        <taxon>Viridiplantae</taxon>
        <taxon>Streptophyta</taxon>
        <taxon>Embryophyta</taxon>
        <taxon>Tracheophyta</taxon>
        <taxon>Spermatophyta</taxon>
        <taxon>Magnoliopsida</taxon>
        <taxon>eudicotyledons</taxon>
        <taxon>Gunneridae</taxon>
        <taxon>Pentapetalae</taxon>
        <taxon>asterids</taxon>
        <taxon>lamiids</taxon>
        <taxon>Solanales</taxon>
        <taxon>Solanaceae</taxon>
        <taxon>Solanoideae</taxon>
        <taxon>Solaneae</taxon>
        <taxon>Solanum</taxon>
    </lineage>
</organism>
<reference evidence="1 2" key="1">
    <citation type="submission" date="2023-10" db="EMBL/GenBank/DDBJ databases">
        <title>Genome-Wide Identification Analysis in wild type Solanum Pinnatisectum Reveals Some Genes Defensing Phytophthora Infestans.</title>
        <authorList>
            <person name="Sun C."/>
        </authorList>
    </citation>
    <scope>NUCLEOTIDE SEQUENCE [LARGE SCALE GENOMIC DNA]</scope>
    <source>
        <strain evidence="1">LQN</strain>
        <tissue evidence="1">Leaf</tissue>
    </source>
</reference>
<sequence length="180" mass="20662">MQSRPAKLIESICNAGISKSWKCVSRKCDSITQSPWLDLSNEPQYYCKTQQHTFNFSFEQAGCYRWNGRRRARYDLGSQCTTIHLVSEPMVVGLLGRLIIKNIFISKWWPLAFVVYQVGKNQKWMKQESSQNGLIDPNNSSMPLSLKGTFYALSLQGTMLVIEEENQFHLVEGKPFLQAT</sequence>